<dbReference type="PATRIC" id="fig|1121362.3.peg.440"/>
<dbReference type="AlphaFoldDB" id="M1NPM8"/>
<evidence type="ECO:0000313" key="2">
    <source>
        <dbReference type="Proteomes" id="UP000011723"/>
    </source>
</evidence>
<dbReference type="STRING" id="1121362.A605_02215"/>
<dbReference type="HOGENOM" id="CLU_1624338_0_0_11"/>
<keyword evidence="2" id="KW-1185">Reference proteome</keyword>
<name>M1NPM8_9CORY</name>
<gene>
    <name evidence="1" type="ORF">A605_02215</name>
</gene>
<reference evidence="1 2" key="1">
    <citation type="journal article" date="2012" name="Stand. Genomic Sci.">
        <title>Genome sequence of the halotolerant bacterium Corynebacterium halotolerans type strain YIM 70093(T) (= DSM 44683(T)).</title>
        <authorList>
            <person name="Ruckert C."/>
            <person name="Albersmeier A."/>
            <person name="Al-Dilaimi A."/>
            <person name="Niehaus K."/>
            <person name="Szczepanowski R."/>
            <person name="Kalinowski J."/>
        </authorList>
    </citation>
    <scope>NUCLEOTIDE SEQUENCE [LARGE SCALE GENOMIC DNA]</scope>
    <source>
        <strain evidence="1">YIM 70093</strain>
    </source>
</reference>
<dbReference type="eggNOG" id="ENOG5031ZK9">
    <property type="taxonomic scope" value="Bacteria"/>
</dbReference>
<proteinExistence type="predicted"/>
<evidence type="ECO:0000313" key="1">
    <source>
        <dbReference type="EMBL" id="AGF71457.1"/>
    </source>
</evidence>
<dbReference type="KEGG" id="chn:A605_02215"/>
<protein>
    <submittedName>
        <fullName evidence="1">Uncharacterized protein</fullName>
    </submittedName>
</protein>
<dbReference type="EMBL" id="CP003697">
    <property type="protein sequence ID" value="AGF71457.1"/>
    <property type="molecule type" value="Genomic_DNA"/>
</dbReference>
<dbReference type="RefSeq" id="WP_015399880.1">
    <property type="nucleotide sequence ID" value="NC_020302.1"/>
</dbReference>
<dbReference type="OrthoDB" id="4423119at2"/>
<accession>M1NPM8</accession>
<organism evidence="1 2">
    <name type="scientific">Corynebacterium halotolerans YIM 70093 = DSM 44683</name>
    <dbReference type="NCBI Taxonomy" id="1121362"/>
    <lineage>
        <taxon>Bacteria</taxon>
        <taxon>Bacillati</taxon>
        <taxon>Actinomycetota</taxon>
        <taxon>Actinomycetes</taxon>
        <taxon>Mycobacteriales</taxon>
        <taxon>Corynebacteriaceae</taxon>
        <taxon>Corynebacterium</taxon>
    </lineage>
</organism>
<sequence>MTLDWAGPLVSGPLRRRDVADHLTRLCRNLTVRPVARGWTIARRTGAVAVALALDDLLGHVAGHSRFNDWDELEEMLAEVESPRRAGTPEAGDWPAGPAAGAARPVLESVVHLPGHVKLAAFGLGARVCGPERVTATFSGHRLVAQHGVILRGDS</sequence>
<dbReference type="Proteomes" id="UP000011723">
    <property type="component" value="Chromosome"/>
</dbReference>